<gene>
    <name evidence="1" type="ORF">RHMOL_Rhmol11G0002100</name>
</gene>
<reference evidence="1" key="1">
    <citation type="submission" date="2022-02" db="EMBL/GenBank/DDBJ databases">
        <title>Plant Genome Project.</title>
        <authorList>
            <person name="Zhang R.-G."/>
        </authorList>
    </citation>
    <scope>NUCLEOTIDE SEQUENCE</scope>
    <source>
        <strain evidence="1">AT1</strain>
    </source>
</reference>
<dbReference type="Proteomes" id="UP001062846">
    <property type="component" value="Chromosome 11"/>
</dbReference>
<sequence length="468" mass="53389">MVTTSRRLRSCFQAHTIKVLTDQPLPKILHCPETSGHLIQWSIELGEFDIEYKPRIAIKAQVLADFLAECTYPEPEELPKEEPKPWVLQFDGSTTREASGAGLILTSPKGQRLSYALRFEFKVTNNEAEHEAFVLVVGQVLGEYTVKEEVMLKYLEKVKAQISKLQSFSIVRIPREENIEADYLAKLATAKEDTIPRNTPVRYLELPSIFAPNIQVQAIDYISSWTSPIVEYITNGILPDNKEKARQLKIRATKYLMMGDVLYRRSFSLPYLRCLTTAESIRAMEEVHQGVCGDHQGGRMLAYKLLRLGYYWPSMQKDCNSMVQKCEKCQRFANIIHRPPIALTPMKGPWPIAQWGIDLIGPLPMVADQVQHVIIAVDYFTKWVEAKALATITAEVTIDFLWKLIISRFGLPRVIVTDHGKQFDNVQFKTYYISKGIHVHYASKAHPKANSQVEVTNPTIKKGIKKRL</sequence>
<keyword evidence="2" id="KW-1185">Reference proteome</keyword>
<accession>A0ACC0LN40</accession>
<protein>
    <submittedName>
        <fullName evidence="1">Uncharacterized protein</fullName>
    </submittedName>
</protein>
<organism evidence="1 2">
    <name type="scientific">Rhododendron molle</name>
    <name type="common">Chinese azalea</name>
    <name type="synonym">Azalea mollis</name>
    <dbReference type="NCBI Taxonomy" id="49168"/>
    <lineage>
        <taxon>Eukaryota</taxon>
        <taxon>Viridiplantae</taxon>
        <taxon>Streptophyta</taxon>
        <taxon>Embryophyta</taxon>
        <taxon>Tracheophyta</taxon>
        <taxon>Spermatophyta</taxon>
        <taxon>Magnoliopsida</taxon>
        <taxon>eudicotyledons</taxon>
        <taxon>Gunneridae</taxon>
        <taxon>Pentapetalae</taxon>
        <taxon>asterids</taxon>
        <taxon>Ericales</taxon>
        <taxon>Ericaceae</taxon>
        <taxon>Ericoideae</taxon>
        <taxon>Rhodoreae</taxon>
        <taxon>Rhododendron</taxon>
    </lineage>
</organism>
<dbReference type="EMBL" id="CM046398">
    <property type="protein sequence ID" value="KAI8529802.1"/>
    <property type="molecule type" value="Genomic_DNA"/>
</dbReference>
<proteinExistence type="predicted"/>
<evidence type="ECO:0000313" key="1">
    <source>
        <dbReference type="EMBL" id="KAI8529802.1"/>
    </source>
</evidence>
<comment type="caution">
    <text evidence="1">The sequence shown here is derived from an EMBL/GenBank/DDBJ whole genome shotgun (WGS) entry which is preliminary data.</text>
</comment>
<evidence type="ECO:0000313" key="2">
    <source>
        <dbReference type="Proteomes" id="UP001062846"/>
    </source>
</evidence>
<name>A0ACC0LN40_RHOML</name>